<feature type="compositionally biased region" description="Polar residues" evidence="1">
    <location>
        <begin position="941"/>
        <end position="951"/>
    </location>
</feature>
<feature type="compositionally biased region" description="Low complexity" evidence="1">
    <location>
        <begin position="853"/>
        <end position="866"/>
    </location>
</feature>
<feature type="compositionally biased region" description="Basic and acidic residues" evidence="1">
    <location>
        <begin position="399"/>
        <end position="416"/>
    </location>
</feature>
<feature type="region of interest" description="Disordered" evidence="1">
    <location>
        <begin position="584"/>
        <end position="709"/>
    </location>
</feature>
<feature type="region of interest" description="Disordered" evidence="1">
    <location>
        <begin position="725"/>
        <end position="985"/>
    </location>
</feature>
<feature type="compositionally biased region" description="Basic and acidic residues" evidence="1">
    <location>
        <begin position="584"/>
        <end position="603"/>
    </location>
</feature>
<feature type="region of interest" description="Disordered" evidence="1">
    <location>
        <begin position="465"/>
        <end position="506"/>
    </location>
</feature>
<dbReference type="EnsemblMetazoa" id="XM_030995644">
    <property type="protein sequence ID" value="XP_030851504"/>
    <property type="gene ID" value="LOC115918958"/>
</dbReference>
<name>A0A7M7PHD8_STRPU</name>
<feature type="compositionally biased region" description="Polar residues" evidence="1">
    <location>
        <begin position="439"/>
        <end position="453"/>
    </location>
</feature>
<feature type="region of interest" description="Disordered" evidence="1">
    <location>
        <begin position="345"/>
        <end position="453"/>
    </location>
</feature>
<dbReference type="AlphaFoldDB" id="A0A7M7PHD8"/>
<feature type="compositionally biased region" description="Low complexity" evidence="1">
    <location>
        <begin position="1041"/>
        <end position="1063"/>
    </location>
</feature>
<dbReference type="OrthoDB" id="10125715at2759"/>
<dbReference type="RefSeq" id="XP_030851504.1">
    <property type="nucleotide sequence ID" value="XM_030995644.1"/>
</dbReference>
<organism evidence="2 3">
    <name type="scientific">Strongylocentrotus purpuratus</name>
    <name type="common">Purple sea urchin</name>
    <dbReference type="NCBI Taxonomy" id="7668"/>
    <lineage>
        <taxon>Eukaryota</taxon>
        <taxon>Metazoa</taxon>
        <taxon>Echinodermata</taxon>
        <taxon>Eleutherozoa</taxon>
        <taxon>Echinozoa</taxon>
        <taxon>Echinoidea</taxon>
        <taxon>Euechinoidea</taxon>
        <taxon>Echinacea</taxon>
        <taxon>Camarodonta</taxon>
        <taxon>Echinidea</taxon>
        <taxon>Strongylocentrotidae</taxon>
        <taxon>Strongylocentrotus</taxon>
    </lineage>
</organism>
<feature type="compositionally biased region" description="Basic and acidic residues" evidence="1">
    <location>
        <begin position="423"/>
        <end position="432"/>
    </location>
</feature>
<reference evidence="3" key="1">
    <citation type="submission" date="2015-02" db="EMBL/GenBank/DDBJ databases">
        <title>Genome sequencing for Strongylocentrotus purpuratus.</title>
        <authorList>
            <person name="Murali S."/>
            <person name="Liu Y."/>
            <person name="Vee V."/>
            <person name="English A."/>
            <person name="Wang M."/>
            <person name="Skinner E."/>
            <person name="Han Y."/>
            <person name="Muzny D.M."/>
            <person name="Worley K.C."/>
            <person name="Gibbs R.A."/>
        </authorList>
    </citation>
    <scope>NUCLEOTIDE SEQUENCE</scope>
</reference>
<feature type="compositionally biased region" description="Polar residues" evidence="1">
    <location>
        <begin position="465"/>
        <end position="486"/>
    </location>
</feature>
<evidence type="ECO:0000313" key="2">
    <source>
        <dbReference type="EnsemblMetazoa" id="XP_030851504"/>
    </source>
</evidence>
<dbReference type="Proteomes" id="UP000007110">
    <property type="component" value="Unassembled WGS sequence"/>
</dbReference>
<feature type="compositionally biased region" description="Acidic residues" evidence="1">
    <location>
        <begin position="150"/>
        <end position="160"/>
    </location>
</feature>
<feature type="compositionally biased region" description="Basic and acidic residues" evidence="1">
    <location>
        <begin position="931"/>
        <end position="940"/>
    </location>
</feature>
<feature type="compositionally biased region" description="Acidic residues" evidence="1">
    <location>
        <begin position="96"/>
        <end position="114"/>
    </location>
</feature>
<feature type="compositionally biased region" description="Basic and acidic residues" evidence="1">
    <location>
        <begin position="909"/>
        <end position="923"/>
    </location>
</feature>
<dbReference type="GeneID" id="115918958"/>
<feature type="compositionally biased region" description="Basic and acidic residues" evidence="1">
    <location>
        <begin position="382"/>
        <end position="391"/>
    </location>
</feature>
<feature type="region of interest" description="Disordered" evidence="1">
    <location>
        <begin position="547"/>
        <end position="572"/>
    </location>
</feature>
<feature type="region of interest" description="Disordered" evidence="1">
    <location>
        <begin position="1015"/>
        <end position="1098"/>
    </location>
</feature>
<evidence type="ECO:0000256" key="1">
    <source>
        <dbReference type="SAM" id="MobiDB-lite"/>
    </source>
</evidence>
<evidence type="ECO:0000313" key="3">
    <source>
        <dbReference type="Proteomes" id="UP000007110"/>
    </source>
</evidence>
<feature type="compositionally biased region" description="Basic and acidic residues" evidence="1">
    <location>
        <begin position="838"/>
        <end position="852"/>
    </location>
</feature>
<proteinExistence type="predicted"/>
<accession>A0A7M7PHD8</accession>
<feature type="compositionally biased region" description="Polar residues" evidence="1">
    <location>
        <begin position="895"/>
        <end position="906"/>
    </location>
</feature>
<dbReference type="KEGG" id="spu:115918958"/>
<reference evidence="2" key="2">
    <citation type="submission" date="2021-01" db="UniProtKB">
        <authorList>
            <consortium name="EnsemblMetazoa"/>
        </authorList>
    </citation>
    <scope>IDENTIFICATION</scope>
</reference>
<feature type="compositionally biased region" description="Polar residues" evidence="1">
    <location>
        <begin position="348"/>
        <end position="357"/>
    </location>
</feature>
<feature type="compositionally biased region" description="Basic and acidic residues" evidence="1">
    <location>
        <begin position="122"/>
        <end position="141"/>
    </location>
</feature>
<dbReference type="InParanoid" id="A0A7M7PHD8"/>
<feature type="compositionally biased region" description="Basic and acidic residues" evidence="1">
    <location>
        <begin position="643"/>
        <end position="653"/>
    </location>
</feature>
<feature type="compositionally biased region" description="Polar residues" evidence="1">
    <location>
        <begin position="768"/>
        <end position="781"/>
    </location>
</feature>
<keyword evidence="3" id="KW-1185">Reference proteome</keyword>
<sequence length="1098" mass="121057">MEGAAAEPEVYTNGTDTLDVAEHDDIFDVNGSAEITQTDDEFENNERMMEEEDAITKKEFAEVEDIFQNDNHVIDTNVIENEKVSKAKEEVEDIFGDDLHVEEEEEEEEEEEHDYEPIFTADAREEEPVIKITDVDAERSNPEVTLEPEGTLDNEADTSELDLPFPDMPRKSDISLNWEEVVEEEQKKKQDSAPTPPPTDIDAPSSLAAGQEEEIDEGEVAKFVEKILISSMNEVSSQAEEQESESQIENVVEVQVSEPAFEAPETTVESDNVLSLEMGPEKVDVVVDEPAEKEDYSVSIKAPASEHADINGLAKDHNGDDREVGIHTAVPVGVVEVAAEVEDVVKDSQATDNTDSPAASFKDTQGADFKYSPAVEASATFDKTEEPRKTPDYNISVESKPEVDVTKSMESSEGRQRKMSVPRPRDVRKDLSQARPSFFGSNTSGPKPFMSNTLPRVSVLPKISTSYQRKSPTSPMSLSGDYSSFNKGAEELPTVAGPDLSKDDSPVINELGTIELPLIETLSKPSSPKAATASIDMVDHDYVVPSEETKVESGPMAPVYAHKGVGKDPIVLDGTTPEEIESMFAKDPEEEEPKKKSMGKDDVLASTRVRKVSRQTWKGQVEFQKSVDKSSVVLDQSQAASLKRYEERKKNRFDTFSGKYRAREDSTSEAESEGSQSSQSGPKMPDVVQSGGKISSHAHPDSEIVAPKLNMKSVRSLWEQKAAEVEQRRRSLQTKSRPVSQGERARPSHSKGINKSVDGLDNLDDSIEGSTTYSYDGTSDDGSTKRESLIERDIRLQKERTLEISKERDRLRSESTSSRDESQQSETSESQDDQLVDIVRDTELRRDSDDGRSSPSQSSGYTSGRSTPSTPAGDDILKVKTGKSLGKTPELKMSLSPTDPEASSINYKEYQKALKGSKADGKFSKSATFPRRMENYDKQAESSGVSPTNSVGDVPDVIMVDGNKTTSPTGDKPRKASIVQQGIKLSQNLEKKKIVKLEKKPRRSLMELEIAAQREKEEAFRKEQKTRKMSTSKSVGDEAQPDSSPASSTTSSPNSSPRKTSTSVSGSSAKQVYKDLNYAPHTNKKKLALAGHWEHKWK</sequence>
<feature type="region of interest" description="Disordered" evidence="1">
    <location>
        <begin position="96"/>
        <end position="217"/>
    </location>
</feature>
<feature type="compositionally biased region" description="Basic and acidic residues" evidence="1">
    <location>
        <begin position="782"/>
        <end position="822"/>
    </location>
</feature>
<protein>
    <submittedName>
        <fullName evidence="2">Uncharacterized protein</fullName>
    </submittedName>
</protein>